<dbReference type="PANTHER" id="PTHR10709">
    <property type="entry name" value="ACTIN-RELATED PROTEIN 2/3 COMPLEX SUBUNIT 1"/>
    <property type="match status" value="1"/>
</dbReference>
<protein>
    <submittedName>
        <fullName evidence="7">Actin-related protein 2/3 complex subunit 1A</fullName>
    </submittedName>
</protein>
<organism evidence="6 7">
    <name type="scientific">Ditylenchus dipsaci</name>
    <dbReference type="NCBI Taxonomy" id="166011"/>
    <lineage>
        <taxon>Eukaryota</taxon>
        <taxon>Metazoa</taxon>
        <taxon>Ecdysozoa</taxon>
        <taxon>Nematoda</taxon>
        <taxon>Chromadorea</taxon>
        <taxon>Rhabditida</taxon>
        <taxon>Tylenchina</taxon>
        <taxon>Tylenchomorpha</taxon>
        <taxon>Sphaerularioidea</taxon>
        <taxon>Anguinidae</taxon>
        <taxon>Anguininae</taxon>
        <taxon>Ditylenchus</taxon>
    </lineage>
</organism>
<evidence type="ECO:0000256" key="3">
    <source>
        <dbReference type="ARBA" id="ARBA00022574"/>
    </source>
</evidence>
<dbReference type="GO" id="GO:0005737">
    <property type="term" value="C:cytoplasm"/>
    <property type="evidence" value="ECO:0007669"/>
    <property type="project" value="UniProtKB-SubCell"/>
</dbReference>
<evidence type="ECO:0000256" key="4">
    <source>
        <dbReference type="ARBA" id="ARBA00022737"/>
    </source>
</evidence>
<dbReference type="Proteomes" id="UP000887574">
    <property type="component" value="Unplaced"/>
</dbReference>
<keyword evidence="3" id="KW-0853">WD repeat</keyword>
<dbReference type="GO" id="GO:0034314">
    <property type="term" value="P:Arp2/3 complex-mediated actin nucleation"/>
    <property type="evidence" value="ECO:0007669"/>
    <property type="project" value="InterPro"/>
</dbReference>
<evidence type="ECO:0000256" key="1">
    <source>
        <dbReference type="ARBA" id="ARBA00004496"/>
    </source>
</evidence>
<keyword evidence="5" id="KW-0206">Cytoskeleton</keyword>
<dbReference type="GO" id="GO:0051015">
    <property type="term" value="F:actin filament binding"/>
    <property type="evidence" value="ECO:0007669"/>
    <property type="project" value="TreeGrafter"/>
</dbReference>
<proteinExistence type="predicted"/>
<evidence type="ECO:0000256" key="2">
    <source>
        <dbReference type="ARBA" id="ARBA00022490"/>
    </source>
</evidence>
<accession>A0A915EKQ8</accession>
<comment type="subcellular location">
    <subcellularLocation>
        <location evidence="1">Cytoplasm</location>
    </subcellularLocation>
</comment>
<dbReference type="WBParaSite" id="jg7337">
    <property type="protein sequence ID" value="jg7337"/>
    <property type="gene ID" value="jg7337"/>
</dbReference>
<sequence length="141" mass="15515">MGWIHDVAFSPSGCRLAWVAHDSTVTVVDKADQSSTEPIVCRSSCLPFVTLQWTTESNIIAAGHDCTPVLFSFENKALKMVSKLDVPPRTRMLKSIEDLHQNAISQIQSHTGKTENVTKFSTCGIDGLVALWDLQNRTAGR</sequence>
<keyword evidence="2" id="KW-0963">Cytoplasm</keyword>
<dbReference type="PANTHER" id="PTHR10709:SF2">
    <property type="entry name" value="ACTIN-RELATED PROTEIN 2_3 COMPLEX SUBUNIT"/>
    <property type="match status" value="1"/>
</dbReference>
<dbReference type="AlphaFoldDB" id="A0A915EKQ8"/>
<reference evidence="7" key="1">
    <citation type="submission" date="2022-11" db="UniProtKB">
        <authorList>
            <consortium name="WormBaseParasite"/>
        </authorList>
    </citation>
    <scope>IDENTIFICATION</scope>
</reference>
<dbReference type="InterPro" id="IPR017383">
    <property type="entry name" value="ARPC1"/>
</dbReference>
<evidence type="ECO:0000313" key="7">
    <source>
        <dbReference type="WBParaSite" id="jg7337"/>
    </source>
</evidence>
<evidence type="ECO:0000256" key="5">
    <source>
        <dbReference type="ARBA" id="ARBA00023212"/>
    </source>
</evidence>
<dbReference type="InterPro" id="IPR015943">
    <property type="entry name" value="WD40/YVTN_repeat-like_dom_sf"/>
</dbReference>
<name>A0A915EKQ8_9BILA</name>
<dbReference type="Gene3D" id="2.130.10.10">
    <property type="entry name" value="YVTN repeat-like/Quinoprotein amine dehydrogenase"/>
    <property type="match status" value="1"/>
</dbReference>
<keyword evidence="4" id="KW-0677">Repeat</keyword>
<evidence type="ECO:0000313" key="6">
    <source>
        <dbReference type="Proteomes" id="UP000887574"/>
    </source>
</evidence>
<keyword evidence="6" id="KW-1185">Reference proteome</keyword>
<dbReference type="GO" id="GO:0005885">
    <property type="term" value="C:Arp2/3 protein complex"/>
    <property type="evidence" value="ECO:0007669"/>
    <property type="project" value="InterPro"/>
</dbReference>
<dbReference type="SUPFAM" id="SSF69322">
    <property type="entry name" value="Tricorn protease domain 2"/>
    <property type="match status" value="1"/>
</dbReference>